<dbReference type="Pfam" id="PF21302">
    <property type="entry name" value="Zn_ribbon_RlmA"/>
    <property type="match status" value="1"/>
</dbReference>
<dbReference type="InterPro" id="IPR029063">
    <property type="entry name" value="SAM-dependent_MTases_sf"/>
</dbReference>
<protein>
    <submittedName>
        <fullName evidence="3">RNA methyltransferase</fullName>
    </submittedName>
</protein>
<proteinExistence type="predicted"/>
<organism evidence="3 4">
    <name type="scientific">Companilactobacillus baiquanensis</name>
    <dbReference type="NCBI Taxonomy" id="2486005"/>
    <lineage>
        <taxon>Bacteria</taxon>
        <taxon>Bacillati</taxon>
        <taxon>Bacillota</taxon>
        <taxon>Bacilli</taxon>
        <taxon>Lactobacillales</taxon>
        <taxon>Lactobacillaceae</taxon>
        <taxon>Companilactobacillus</taxon>
    </lineage>
</organism>
<dbReference type="Proteomes" id="UP001596186">
    <property type="component" value="Unassembled WGS sequence"/>
</dbReference>
<keyword evidence="3" id="KW-0489">Methyltransferase</keyword>
<comment type="caution">
    <text evidence="3">The sequence shown here is derived from an EMBL/GenBank/DDBJ whole genome shotgun (WGS) entry which is preliminary data.</text>
</comment>
<evidence type="ECO:0000259" key="2">
    <source>
        <dbReference type="Pfam" id="PF21302"/>
    </source>
</evidence>
<dbReference type="InterPro" id="IPR048647">
    <property type="entry name" value="RlmA_N"/>
</dbReference>
<dbReference type="PIRSF" id="PIRSF018249">
    <property type="entry name" value="MyrA_prd"/>
    <property type="match status" value="1"/>
</dbReference>
<keyword evidence="3" id="KW-0808">Transferase</keyword>
<dbReference type="PANTHER" id="PTHR43591:SF24">
    <property type="entry name" value="2-METHOXY-6-POLYPRENYL-1,4-BENZOQUINOL METHYLASE, MITOCHONDRIAL"/>
    <property type="match status" value="1"/>
</dbReference>
<sequence length="278" mass="31882">MNKEKLIRFKDSNDFFVCPICNEKLSLENTSLVCSNGHNFDIAKQGYVNFLLNMKQQKNYDKANFENRGLILKDGLYDHILNKIIEIIKNLSIETILDAGCGEGYYSREIQTQLDKTVLAFDISKDSVQQAARNDANNSVKWFVGDLANLPIKDNSVDSILDIFSPANYHEFHRILKNNGYLIKVIPGEKHLTELRQQASEYLRSESYSNQKVLSYFEEHFQVVDEINATKTYSVSEDERTAFINMTPLLFNVDKSKVDWSTVTKITVDSKILIGKNI</sequence>
<reference evidence="4" key="1">
    <citation type="journal article" date="2019" name="Int. J. Syst. Evol. Microbiol.">
        <title>The Global Catalogue of Microorganisms (GCM) 10K type strain sequencing project: providing services to taxonomists for standard genome sequencing and annotation.</title>
        <authorList>
            <consortium name="The Broad Institute Genomics Platform"/>
            <consortium name="The Broad Institute Genome Sequencing Center for Infectious Disease"/>
            <person name="Wu L."/>
            <person name="Ma J."/>
        </authorList>
    </citation>
    <scope>NUCLEOTIDE SEQUENCE [LARGE SCALE GENOMIC DNA]</scope>
    <source>
        <strain evidence="4">CCM 8895</strain>
    </source>
</reference>
<dbReference type="InterPro" id="IPR041698">
    <property type="entry name" value="Methyltransf_25"/>
</dbReference>
<name>A0ABW1UUV9_9LACO</name>
<feature type="domain" description="Methyltransferase" evidence="1">
    <location>
        <begin position="96"/>
        <end position="180"/>
    </location>
</feature>
<dbReference type="Pfam" id="PF13649">
    <property type="entry name" value="Methyltransf_25"/>
    <property type="match status" value="1"/>
</dbReference>
<keyword evidence="4" id="KW-1185">Reference proteome</keyword>
<accession>A0ABW1UUV9</accession>
<feature type="domain" description="23S rRNA (guanine(745)-N(1))-methyltransferase N-terminal" evidence="2">
    <location>
        <begin position="16"/>
        <end position="51"/>
    </location>
</feature>
<dbReference type="RefSeq" id="WP_125593848.1">
    <property type="nucleotide sequence ID" value="NZ_JBHSSN010000004.1"/>
</dbReference>
<dbReference type="CDD" id="cd02440">
    <property type="entry name" value="AdoMet_MTases"/>
    <property type="match status" value="1"/>
</dbReference>
<evidence type="ECO:0000259" key="1">
    <source>
        <dbReference type="Pfam" id="PF13649"/>
    </source>
</evidence>
<evidence type="ECO:0000313" key="4">
    <source>
        <dbReference type="Proteomes" id="UP001596186"/>
    </source>
</evidence>
<gene>
    <name evidence="3" type="ORF">ACFP1F_01945</name>
</gene>
<dbReference type="EMBL" id="JBHSSN010000004">
    <property type="protein sequence ID" value="MFC6322527.1"/>
    <property type="molecule type" value="Genomic_DNA"/>
</dbReference>
<evidence type="ECO:0000313" key="3">
    <source>
        <dbReference type="EMBL" id="MFC6322527.1"/>
    </source>
</evidence>
<dbReference type="Gene3D" id="3.40.50.150">
    <property type="entry name" value="Vaccinia Virus protein VP39"/>
    <property type="match status" value="1"/>
</dbReference>
<dbReference type="GO" id="GO:0032259">
    <property type="term" value="P:methylation"/>
    <property type="evidence" value="ECO:0007669"/>
    <property type="project" value="UniProtKB-KW"/>
</dbReference>
<dbReference type="InterPro" id="IPR016718">
    <property type="entry name" value="rRNA_m1G-MeTrfase_A_prd"/>
</dbReference>
<dbReference type="PANTHER" id="PTHR43591">
    <property type="entry name" value="METHYLTRANSFERASE"/>
    <property type="match status" value="1"/>
</dbReference>
<dbReference type="GO" id="GO:0008168">
    <property type="term" value="F:methyltransferase activity"/>
    <property type="evidence" value="ECO:0007669"/>
    <property type="project" value="UniProtKB-KW"/>
</dbReference>
<dbReference type="SUPFAM" id="SSF53335">
    <property type="entry name" value="S-adenosyl-L-methionine-dependent methyltransferases"/>
    <property type="match status" value="1"/>
</dbReference>